<dbReference type="RefSeq" id="XP_040794831.1">
    <property type="nucleotide sequence ID" value="XM_040950490.1"/>
</dbReference>
<dbReference type="PANTHER" id="PTHR36091:SF2">
    <property type="entry name" value="AMINOGLYCOSIDE PHOSPHOTRANSFERASE DOMAIN-CONTAINING PROTEIN"/>
    <property type="match status" value="1"/>
</dbReference>
<evidence type="ECO:0000259" key="1">
    <source>
        <dbReference type="Pfam" id="PF01636"/>
    </source>
</evidence>
<sequence>MVSSSVGIVYATARDGISRLDSSDINKPDRGIYNILTRDPQEMPIQASKFSSFLVFLNCSRLHTVAHRSLFTTTVKRERDPNPRLAECDLETLYTYSAQCWLWNETQQLQRRYRAFDLPALIYVAEQAAGNNAVCASISKLPEGNLDKALLATMRDGRELVEVATMRYARENLHLPVPQVLAYCSRAGDSQLDAEYIVMEKARGIELSRVWETLKPREKLSIVQQLGSITSRLSSGRFPAHGSLYLREDVAKSEALAGDDVFAIGPTTSRAWFDDQRAAVDIHRGPWPSTKDTIHALIQREQAYIHQLPSFPRDHQQGIFNGPGGYYPAKQTKLSVLQDFLSIYHHLLPKDEALNQGILWHNDLNLDNIFVNRDHPTEITGIIDWQAVPISPMFLIAHHPSLIEYDGPKPERFVRPRLPEEKKAAAEMFLAQTLWLYYETQLYKAAPDLLHAFRYRETVQSDLLGLAGSVFDDGEPHVRRLGAIVAGDGVWRQLVGMDECGAPVVACPLKYTERDLVRQAEEYARWEGVVERKARVIEELGVYPGWNSAVPPGDYDEMARRLEVAKKRFLDR</sequence>
<keyword evidence="3" id="KW-1185">Reference proteome</keyword>
<feature type="domain" description="Aminoglycoside phosphotransferase" evidence="1">
    <location>
        <begin position="162"/>
        <end position="387"/>
    </location>
</feature>
<name>A0A8G1VVC9_9EURO</name>
<dbReference type="InterPro" id="IPR002575">
    <property type="entry name" value="Aminoglycoside_PTrfase"/>
</dbReference>
<reference evidence="2 3" key="1">
    <citation type="submission" date="2018-02" db="EMBL/GenBank/DDBJ databases">
        <title>The genomes of Aspergillus section Nigri reveals drivers in fungal speciation.</title>
        <authorList>
            <consortium name="DOE Joint Genome Institute"/>
            <person name="Vesth T.C."/>
            <person name="Nybo J."/>
            <person name="Theobald S."/>
            <person name="Brandl J."/>
            <person name="Frisvad J.C."/>
            <person name="Nielsen K.F."/>
            <person name="Lyhne E.K."/>
            <person name="Kogle M.E."/>
            <person name="Kuo A."/>
            <person name="Riley R."/>
            <person name="Clum A."/>
            <person name="Nolan M."/>
            <person name="Lipzen A."/>
            <person name="Salamov A."/>
            <person name="Henrissat B."/>
            <person name="Wiebenga A."/>
            <person name="De vries R.P."/>
            <person name="Grigoriev I.V."/>
            <person name="Mortensen U.H."/>
            <person name="Andersen M.R."/>
            <person name="Baker S.E."/>
        </authorList>
    </citation>
    <scope>NUCLEOTIDE SEQUENCE [LARGE SCALE GENOMIC DNA]</scope>
    <source>
        <strain evidence="2 3">CBS 313.89</strain>
    </source>
</reference>
<proteinExistence type="predicted"/>
<dbReference type="OrthoDB" id="2831558at2759"/>
<dbReference type="GO" id="GO:0005739">
    <property type="term" value="C:mitochondrion"/>
    <property type="evidence" value="ECO:0007669"/>
    <property type="project" value="TreeGrafter"/>
</dbReference>
<dbReference type="Pfam" id="PF01636">
    <property type="entry name" value="APH"/>
    <property type="match status" value="1"/>
</dbReference>
<evidence type="ECO:0000313" key="3">
    <source>
        <dbReference type="Proteomes" id="UP000249789"/>
    </source>
</evidence>
<evidence type="ECO:0000313" key="2">
    <source>
        <dbReference type="EMBL" id="RAK70819.1"/>
    </source>
</evidence>
<gene>
    <name evidence="2" type="ORF">BO72DRAFT_533187</name>
</gene>
<dbReference type="PANTHER" id="PTHR36091">
    <property type="entry name" value="ALTERED INHERITANCE OF MITOCHONDRIA PROTEIN 9, MITOCHONDRIAL"/>
    <property type="match status" value="1"/>
</dbReference>
<dbReference type="VEuPathDB" id="FungiDB:BO72DRAFT_533187"/>
<dbReference type="Proteomes" id="UP000249789">
    <property type="component" value="Unassembled WGS sequence"/>
</dbReference>
<accession>A0A8G1VVC9</accession>
<dbReference type="GeneID" id="63867825"/>
<dbReference type="InterPro" id="IPR011009">
    <property type="entry name" value="Kinase-like_dom_sf"/>
</dbReference>
<dbReference type="AlphaFoldDB" id="A0A8G1VVC9"/>
<dbReference type="InterPro" id="IPR051035">
    <property type="entry name" value="Mito_inheritance_9"/>
</dbReference>
<organism evidence="2 3">
    <name type="scientific">Aspergillus fijiensis CBS 313.89</name>
    <dbReference type="NCBI Taxonomy" id="1448319"/>
    <lineage>
        <taxon>Eukaryota</taxon>
        <taxon>Fungi</taxon>
        <taxon>Dikarya</taxon>
        <taxon>Ascomycota</taxon>
        <taxon>Pezizomycotina</taxon>
        <taxon>Eurotiomycetes</taxon>
        <taxon>Eurotiomycetidae</taxon>
        <taxon>Eurotiales</taxon>
        <taxon>Aspergillaceae</taxon>
        <taxon>Aspergillus</taxon>
    </lineage>
</organism>
<dbReference type="Gene3D" id="3.90.1200.10">
    <property type="match status" value="1"/>
</dbReference>
<protein>
    <recommendedName>
        <fullName evidence="1">Aminoglycoside phosphotransferase domain-containing protein</fullName>
    </recommendedName>
</protein>
<dbReference type="SUPFAM" id="SSF56112">
    <property type="entry name" value="Protein kinase-like (PK-like)"/>
    <property type="match status" value="1"/>
</dbReference>
<dbReference type="EMBL" id="KZ824755">
    <property type="protein sequence ID" value="RAK70819.1"/>
    <property type="molecule type" value="Genomic_DNA"/>
</dbReference>